<gene>
    <name evidence="1" type="ORF">CBP12_10500</name>
</gene>
<sequence>MKRAPQREVKVLALHAMFAIVANISSHRSKTDSQVILKSMTVLNKKDPAGSFFIKNLSFCLKTKLADLI</sequence>
<evidence type="ECO:0000313" key="2">
    <source>
        <dbReference type="Proteomes" id="UP000243793"/>
    </source>
</evidence>
<dbReference type="EMBL" id="CP021376">
    <property type="protein sequence ID" value="ART80518.1"/>
    <property type="molecule type" value="Genomic_DNA"/>
</dbReference>
<protein>
    <submittedName>
        <fullName evidence="1">Uncharacterized protein</fullName>
    </submittedName>
</protein>
<name>A0A1Y0CZ27_9GAMM</name>
<keyword evidence="2" id="KW-1185">Reference proteome</keyword>
<proteinExistence type="predicted"/>
<dbReference type="Proteomes" id="UP000243793">
    <property type="component" value="Chromosome"/>
</dbReference>
<accession>A0A1Y0CZ27</accession>
<organism evidence="1 2">
    <name type="scientific">Oceanisphaera avium</name>
    <dbReference type="NCBI Taxonomy" id="1903694"/>
    <lineage>
        <taxon>Bacteria</taxon>
        <taxon>Pseudomonadati</taxon>
        <taxon>Pseudomonadota</taxon>
        <taxon>Gammaproteobacteria</taxon>
        <taxon>Aeromonadales</taxon>
        <taxon>Aeromonadaceae</taxon>
        <taxon>Oceanisphaera</taxon>
    </lineage>
</organism>
<evidence type="ECO:0000313" key="1">
    <source>
        <dbReference type="EMBL" id="ART80518.1"/>
    </source>
</evidence>
<dbReference type="KEGG" id="ocm:CBP12_10500"/>
<reference evidence="2" key="1">
    <citation type="submission" date="2017-05" db="EMBL/GenBank/DDBJ databases">
        <authorList>
            <person name="Sung H."/>
        </authorList>
    </citation>
    <scope>NUCLEOTIDE SEQUENCE [LARGE SCALE GENOMIC DNA]</scope>
    <source>
        <strain evidence="2">AMac2203</strain>
    </source>
</reference>
<dbReference type="AlphaFoldDB" id="A0A1Y0CZ27"/>